<feature type="domain" description="CAAX prenyl protease 2/Lysostaphin resistance protein A-like" evidence="2">
    <location>
        <begin position="137"/>
        <end position="225"/>
    </location>
</feature>
<dbReference type="eggNOG" id="COG1266">
    <property type="taxonomic scope" value="Bacteria"/>
</dbReference>
<feature type="transmembrane region" description="Helical" evidence="1">
    <location>
        <begin position="12"/>
        <end position="28"/>
    </location>
</feature>
<feature type="transmembrane region" description="Helical" evidence="1">
    <location>
        <begin position="191"/>
        <end position="209"/>
    </location>
</feature>
<dbReference type="GO" id="GO:0006508">
    <property type="term" value="P:proteolysis"/>
    <property type="evidence" value="ECO:0007669"/>
    <property type="project" value="UniProtKB-KW"/>
</dbReference>
<reference evidence="3 4" key="2">
    <citation type="submission" date="2007-09" db="EMBL/GenBank/DDBJ databases">
        <authorList>
            <person name="Fulton L."/>
            <person name="Clifton S."/>
            <person name="Fulton B."/>
            <person name="Xu J."/>
            <person name="Minx P."/>
            <person name="Pepin K.H."/>
            <person name="Johnson M."/>
            <person name="Thiruvilangam P."/>
            <person name="Bhonagiri V."/>
            <person name="Nash W.E."/>
            <person name="Mardis E.R."/>
            <person name="Wilson R.K."/>
        </authorList>
    </citation>
    <scope>NUCLEOTIDE SEQUENCE [LARGE SCALE GENOMIC DNA]</scope>
    <source>
        <strain evidence="3 4">ATCC 33270</strain>
    </source>
</reference>
<evidence type="ECO:0000313" key="4">
    <source>
        <dbReference type="Proteomes" id="UP000003162"/>
    </source>
</evidence>
<dbReference type="HOGENOM" id="CLU_1228934_0_0_9"/>
<feature type="transmembrane region" description="Helical" evidence="1">
    <location>
        <begin position="87"/>
        <end position="111"/>
    </location>
</feature>
<dbReference type="InterPro" id="IPR052710">
    <property type="entry name" value="CAAX_protease"/>
</dbReference>
<proteinExistence type="predicted"/>
<gene>
    <name evidence="3" type="ORF">PEPMIC_00391</name>
</gene>
<reference evidence="3 4" key="1">
    <citation type="submission" date="2007-09" db="EMBL/GenBank/DDBJ databases">
        <title>Draft genome sequence of Peptostreptococcus micros (ATCC 33270).</title>
        <authorList>
            <person name="Sudarsanam P."/>
            <person name="Ley R."/>
            <person name="Guruge J."/>
            <person name="Turnbaugh P.J."/>
            <person name="Mahowald M."/>
            <person name="Liep D."/>
            <person name="Gordon J."/>
        </authorList>
    </citation>
    <scope>NUCLEOTIDE SEQUENCE [LARGE SCALE GENOMIC DNA]</scope>
    <source>
        <strain evidence="3 4">ATCC 33270</strain>
    </source>
</reference>
<keyword evidence="1" id="KW-0472">Membrane</keyword>
<feature type="transmembrane region" description="Helical" evidence="1">
    <location>
        <begin position="166"/>
        <end position="185"/>
    </location>
</feature>
<dbReference type="PANTHER" id="PTHR36435">
    <property type="entry name" value="SLR1288 PROTEIN"/>
    <property type="match status" value="1"/>
</dbReference>
<keyword evidence="1" id="KW-1133">Transmembrane helix</keyword>
<keyword evidence="3" id="KW-0378">Hydrolase</keyword>
<organism evidence="3 4">
    <name type="scientific">Parvimonas micra ATCC 33270</name>
    <dbReference type="NCBI Taxonomy" id="411465"/>
    <lineage>
        <taxon>Bacteria</taxon>
        <taxon>Bacillati</taxon>
        <taxon>Bacillota</taxon>
        <taxon>Tissierellia</taxon>
        <taxon>Tissierellales</taxon>
        <taxon>Peptoniphilaceae</taxon>
        <taxon>Parvimonas</taxon>
    </lineage>
</organism>
<protein>
    <submittedName>
        <fullName evidence="3">CAAX amino terminal protease family protein</fullName>
    </submittedName>
</protein>
<keyword evidence="3" id="KW-0645">Protease</keyword>
<dbReference type="Pfam" id="PF02517">
    <property type="entry name" value="Rce1-like"/>
    <property type="match status" value="1"/>
</dbReference>
<evidence type="ECO:0000256" key="1">
    <source>
        <dbReference type="SAM" id="Phobius"/>
    </source>
</evidence>
<dbReference type="RefSeq" id="WP_004832287.1">
    <property type="nucleotide sequence ID" value="NZ_DS483516.1"/>
</dbReference>
<dbReference type="InterPro" id="IPR003675">
    <property type="entry name" value="Rce1/LyrA-like_dom"/>
</dbReference>
<comment type="caution">
    <text evidence="3">The sequence shown here is derived from an EMBL/GenBank/DDBJ whole genome shotgun (WGS) entry which is preliminary data.</text>
</comment>
<dbReference type="GeneID" id="93384498"/>
<feature type="transmembrane region" description="Helical" evidence="1">
    <location>
        <begin position="49"/>
        <end position="67"/>
    </location>
</feature>
<evidence type="ECO:0000259" key="2">
    <source>
        <dbReference type="Pfam" id="PF02517"/>
    </source>
</evidence>
<evidence type="ECO:0000313" key="3">
    <source>
        <dbReference type="EMBL" id="EDP24542.1"/>
    </source>
</evidence>
<keyword evidence="1" id="KW-0812">Transmembrane</keyword>
<dbReference type="Proteomes" id="UP000003162">
    <property type="component" value="Unassembled WGS sequence"/>
</dbReference>
<dbReference type="PANTHER" id="PTHR36435:SF1">
    <property type="entry name" value="CAAX AMINO TERMINAL PROTEASE FAMILY PROTEIN"/>
    <property type="match status" value="1"/>
</dbReference>
<name>A8SJS4_9FIRM</name>
<accession>A8SJS4</accession>
<dbReference type="GO" id="GO:0004175">
    <property type="term" value="F:endopeptidase activity"/>
    <property type="evidence" value="ECO:0007669"/>
    <property type="project" value="UniProtKB-ARBA"/>
</dbReference>
<dbReference type="AlphaFoldDB" id="A8SJS4"/>
<sequence length="225" mass="26188">MEKTTILNTKNFKKWILPILMFLVYECYSKISKKLFIKYGTKDFSFIHFFAHIILILFFICLIHFVYKDKFNSIDDSKKMNLLKSVLISVVVFVISLYLDKIISVIVYNVFGNVNSINDNAIKTAKEVSIYRNFDSVFVAPIFEEIVFRQILFGCLYDLHSGCNKYIRFITATIVSSIVFGSIHNGVFHPYMLYYVTSGMILSGLYIYTKRLSSPIIVHILHNLF</sequence>
<dbReference type="GO" id="GO:0080120">
    <property type="term" value="P:CAAX-box protein maturation"/>
    <property type="evidence" value="ECO:0007669"/>
    <property type="project" value="UniProtKB-ARBA"/>
</dbReference>
<dbReference type="EMBL" id="ABEE02000015">
    <property type="protein sequence ID" value="EDP24542.1"/>
    <property type="molecule type" value="Genomic_DNA"/>
</dbReference>